<proteinExistence type="predicted"/>
<dbReference type="Proteomes" id="UP000076574">
    <property type="component" value="Unassembled WGS sequence"/>
</dbReference>
<evidence type="ECO:0000313" key="1">
    <source>
        <dbReference type="EMBL" id="KZD21362.1"/>
    </source>
</evidence>
<accession>A0A161SM43</accession>
<name>A0A161SM43_9BRAD</name>
<comment type="caution">
    <text evidence="1">The sequence shown here is derived from an EMBL/GenBank/DDBJ whole genome shotgun (WGS) entry which is preliminary data.</text>
</comment>
<dbReference type="EMBL" id="LVYV01000045">
    <property type="protein sequence ID" value="KZD21362.1"/>
    <property type="molecule type" value="Genomic_DNA"/>
</dbReference>
<sequence>MLIAARLYSDRIWLVEKLSRDALFTLSAPSTSAEARDAIERRLRTGEKIRANQIRMMSNAESAKH</sequence>
<keyword evidence="2" id="KW-1185">Reference proteome</keyword>
<dbReference type="AlphaFoldDB" id="A0A161SM43"/>
<organism evidence="1 2">
    <name type="scientific">Tardiphaga robiniae</name>
    <dbReference type="NCBI Taxonomy" id="943830"/>
    <lineage>
        <taxon>Bacteria</taxon>
        <taxon>Pseudomonadati</taxon>
        <taxon>Pseudomonadota</taxon>
        <taxon>Alphaproteobacteria</taxon>
        <taxon>Hyphomicrobiales</taxon>
        <taxon>Nitrobacteraceae</taxon>
        <taxon>Tardiphaga</taxon>
    </lineage>
</organism>
<gene>
    <name evidence="1" type="ORF">A4A58_13335</name>
</gene>
<reference evidence="1 2" key="1">
    <citation type="submission" date="2016-03" db="EMBL/GenBank/DDBJ databases">
        <title>Microsymbionts genomes from the relict species Vavilovia formosa (Stev.) Fed.</title>
        <authorList>
            <person name="Kopat V."/>
            <person name="Chirak E."/>
            <person name="Kimeklis A."/>
            <person name="Andronov E."/>
        </authorList>
    </citation>
    <scope>NUCLEOTIDE SEQUENCE [LARGE SCALE GENOMIC DNA]</scope>
    <source>
        <strain evidence="1 2">Vaf07</strain>
    </source>
</reference>
<evidence type="ECO:0000313" key="2">
    <source>
        <dbReference type="Proteomes" id="UP000076574"/>
    </source>
</evidence>
<protein>
    <submittedName>
        <fullName evidence="1">Uncharacterized protein</fullName>
    </submittedName>
</protein>